<dbReference type="GO" id="GO:0005886">
    <property type="term" value="C:plasma membrane"/>
    <property type="evidence" value="ECO:0007669"/>
    <property type="project" value="TreeGrafter"/>
</dbReference>
<dbReference type="SUPFAM" id="SSF81321">
    <property type="entry name" value="Family A G protein-coupled receptor-like"/>
    <property type="match status" value="1"/>
</dbReference>
<accession>A0A8J1XEZ7</accession>
<proteinExistence type="predicted"/>
<dbReference type="GO" id="GO:0008528">
    <property type="term" value="F:G protein-coupled peptide receptor activity"/>
    <property type="evidence" value="ECO:0007669"/>
    <property type="project" value="InterPro"/>
</dbReference>
<reference evidence="5" key="1">
    <citation type="submission" date="2022-03" db="EMBL/GenBank/DDBJ databases">
        <authorList>
            <person name="Martin C."/>
        </authorList>
    </citation>
    <scope>NUCLEOTIDE SEQUENCE</scope>
</reference>
<evidence type="ECO:0000313" key="5">
    <source>
        <dbReference type="EMBL" id="CAH1783972.1"/>
    </source>
</evidence>
<dbReference type="PANTHER" id="PTHR46273">
    <property type="entry name" value="MYOSUPPRESSIN RECEPTOR 1, ISOFORM B-RELATED"/>
    <property type="match status" value="1"/>
</dbReference>
<dbReference type="PROSITE" id="PS50262">
    <property type="entry name" value="G_PROTEIN_RECEP_F1_2"/>
    <property type="match status" value="1"/>
</dbReference>
<dbReference type="AlphaFoldDB" id="A0A8J1XEZ7"/>
<keyword evidence="4" id="KW-0472">Membrane</keyword>
<name>A0A8J1XEZ7_OWEFU</name>
<keyword evidence="6" id="KW-1185">Reference proteome</keyword>
<dbReference type="Gene3D" id="1.20.1070.10">
    <property type="entry name" value="Rhodopsin 7-helix transmembrane proteins"/>
    <property type="match status" value="1"/>
</dbReference>
<comment type="subcellular location">
    <subcellularLocation>
        <location evidence="1">Membrane</location>
    </subcellularLocation>
</comment>
<protein>
    <submittedName>
        <fullName evidence="5">Uncharacterized protein</fullName>
    </submittedName>
</protein>
<dbReference type="InterPro" id="IPR017452">
    <property type="entry name" value="GPCR_Rhodpsn_7TM"/>
</dbReference>
<keyword evidence="2" id="KW-0812">Transmembrane</keyword>
<dbReference type="EMBL" id="CAIIXF020000005">
    <property type="protein sequence ID" value="CAH1783972.1"/>
    <property type="molecule type" value="Genomic_DNA"/>
</dbReference>
<keyword evidence="3" id="KW-1133">Transmembrane helix</keyword>
<gene>
    <name evidence="5" type="ORF">OFUS_LOCUS10239</name>
</gene>
<sequence length="397" mass="44836">MADTQTDMMAVYSVGDVGNVTTNLENTSYHPHNQGPTEGLAGLKAFNDWYTGIHGHLSVFVCILGIVANILNIIVLTRKNMINSVNCILTWLAIADLLTMMSYLPFALYFYCLTGPDETYGHSYNWVAFILFHNCFSITSHTIAMWLTVSLAIFRYIIVCHHSIGPTMCSMLRAKITITAVYISTAIICIPQYISYEITKLAPNKTSYNSTNAYWFVESEIVRKTDGGLLKGNYWLYGVVIKLTPCVLLTVLSILLIIAMRQADKRRQRLLTQGRRAESERTHESNRTTAMLVAIVLFFVITELPQGILAMLSGISNYIFINVYVMLADIMDMLILLNSAANFIMYCIMSRQFRNTFKEVILKPCIQKLQKVKQKTNNGVTYNSVHTNNVTTQMTLV</sequence>
<dbReference type="PRINTS" id="PR00237">
    <property type="entry name" value="GPCRRHODOPSN"/>
</dbReference>
<dbReference type="Pfam" id="PF10324">
    <property type="entry name" value="7TM_GPCR_Srw"/>
    <property type="match status" value="1"/>
</dbReference>
<dbReference type="InterPro" id="IPR000276">
    <property type="entry name" value="GPCR_Rhodpsn"/>
</dbReference>
<dbReference type="Proteomes" id="UP000749559">
    <property type="component" value="Unassembled WGS sequence"/>
</dbReference>
<dbReference type="CDD" id="cd14978">
    <property type="entry name" value="7tmA_FMRFamide_R-like"/>
    <property type="match status" value="1"/>
</dbReference>
<dbReference type="OrthoDB" id="5864054at2759"/>
<evidence type="ECO:0000256" key="2">
    <source>
        <dbReference type="ARBA" id="ARBA00022692"/>
    </source>
</evidence>
<organism evidence="5 6">
    <name type="scientific">Owenia fusiformis</name>
    <name type="common">Polychaete worm</name>
    <dbReference type="NCBI Taxonomy" id="6347"/>
    <lineage>
        <taxon>Eukaryota</taxon>
        <taxon>Metazoa</taxon>
        <taxon>Spiralia</taxon>
        <taxon>Lophotrochozoa</taxon>
        <taxon>Annelida</taxon>
        <taxon>Polychaeta</taxon>
        <taxon>Sedentaria</taxon>
        <taxon>Canalipalpata</taxon>
        <taxon>Sabellida</taxon>
        <taxon>Oweniida</taxon>
        <taxon>Oweniidae</taxon>
        <taxon>Owenia</taxon>
    </lineage>
</organism>
<evidence type="ECO:0000256" key="3">
    <source>
        <dbReference type="ARBA" id="ARBA00022989"/>
    </source>
</evidence>
<dbReference type="PANTHER" id="PTHR46273:SF4">
    <property type="entry name" value="AT19640P"/>
    <property type="match status" value="1"/>
</dbReference>
<evidence type="ECO:0000256" key="4">
    <source>
        <dbReference type="ARBA" id="ARBA00023136"/>
    </source>
</evidence>
<dbReference type="InterPro" id="IPR053219">
    <property type="entry name" value="GPCR_Dmsr-1"/>
</dbReference>
<evidence type="ECO:0000256" key="1">
    <source>
        <dbReference type="ARBA" id="ARBA00004370"/>
    </source>
</evidence>
<evidence type="ECO:0000313" key="6">
    <source>
        <dbReference type="Proteomes" id="UP000749559"/>
    </source>
</evidence>
<dbReference type="InterPro" id="IPR019427">
    <property type="entry name" value="7TM_GPCR_serpentine_rcpt_Srw"/>
</dbReference>
<comment type="caution">
    <text evidence="5">The sequence shown here is derived from an EMBL/GenBank/DDBJ whole genome shotgun (WGS) entry which is preliminary data.</text>
</comment>